<sequence length="415" mass="48811">MKKVFLLIYCSLGIISYGKEINLDMLLNEISRTSYQNKIYEIKQNTNDAKEKYYKLDTFNGVETSVSSEYSNREDSFQTTGKVSYGPFYVEGTKPYSSDDDYAVFGIEKSLKDLIFSKSDSELDKLGISREIDRVTHEKNMETQKIDLINLYRDYKINELELKIKKNGLTTLKKEEENMKKSFNLGAIAKIELDTLQYSIRNLEIEIKNLEDNLVKLQGRFYYEYKFDIRNSALAEIAPVEKNISELLRKYGAKDLDKLKYQKDLTSENLKYLKYDDRMPEISLGVEHSTKFDENRVVAKFSKRLFDFNIDLEEEKNSLLEQDVTLKQKIDENEAEKLKAMNNYYGYLKEYEVNKNKAELELSKYNIRKLEYNLGKVNYIDVMESFDDYLDYEVAKEKAINTLNGYIYEIMVRGE</sequence>
<dbReference type="EMBL" id="LS483487">
    <property type="protein sequence ID" value="SQJ00323.1"/>
    <property type="molecule type" value="Genomic_DNA"/>
</dbReference>
<evidence type="ECO:0000313" key="2">
    <source>
        <dbReference type="EMBL" id="SQJ00323.1"/>
    </source>
</evidence>
<organism evidence="2 3">
    <name type="scientific">Fusobacterium ulcerans</name>
    <dbReference type="NCBI Taxonomy" id="861"/>
    <lineage>
        <taxon>Bacteria</taxon>
        <taxon>Fusobacteriati</taxon>
        <taxon>Fusobacteriota</taxon>
        <taxon>Fusobacteriia</taxon>
        <taxon>Fusobacteriales</taxon>
        <taxon>Fusobacteriaceae</taxon>
        <taxon>Fusobacterium</taxon>
    </lineage>
</organism>
<accession>A0AAX1TS68</accession>
<dbReference type="RefSeq" id="WP_005976084.1">
    <property type="nucleotide sequence ID" value="NZ_BAABXY010000001.1"/>
</dbReference>
<dbReference type="GeneID" id="78455229"/>
<dbReference type="GO" id="GO:0015562">
    <property type="term" value="F:efflux transmembrane transporter activity"/>
    <property type="evidence" value="ECO:0007669"/>
    <property type="project" value="InterPro"/>
</dbReference>
<protein>
    <submittedName>
        <fullName evidence="2">Outer membrane efflux protein</fullName>
    </submittedName>
</protein>
<dbReference type="SUPFAM" id="SSF56954">
    <property type="entry name" value="Outer membrane efflux proteins (OEP)"/>
    <property type="match status" value="1"/>
</dbReference>
<feature type="coiled-coil region" evidence="1">
    <location>
        <begin position="193"/>
        <end position="220"/>
    </location>
</feature>
<name>A0AAX1TS68_9FUSO</name>
<reference evidence="2 3" key="1">
    <citation type="submission" date="2018-06" db="EMBL/GenBank/DDBJ databases">
        <authorList>
            <consortium name="Pathogen Informatics"/>
            <person name="Doyle S."/>
        </authorList>
    </citation>
    <scope>NUCLEOTIDE SEQUENCE [LARGE SCALE GENOMIC DNA]</scope>
    <source>
        <strain evidence="2 3">NCTC12112</strain>
    </source>
</reference>
<dbReference type="KEGG" id="ful:C4N20_10430"/>
<gene>
    <name evidence="2" type="ORF">NCTC12112_00640</name>
</gene>
<keyword evidence="1" id="KW-0175">Coiled coil</keyword>
<proteinExistence type="predicted"/>
<dbReference type="AlphaFoldDB" id="A0AAX1TS68"/>
<dbReference type="Proteomes" id="UP000249008">
    <property type="component" value="Chromosome 1"/>
</dbReference>
<dbReference type="Gene3D" id="1.20.1600.10">
    <property type="entry name" value="Outer membrane efflux proteins (OEP)"/>
    <property type="match status" value="1"/>
</dbReference>
<evidence type="ECO:0000313" key="3">
    <source>
        <dbReference type="Proteomes" id="UP000249008"/>
    </source>
</evidence>
<evidence type="ECO:0000256" key="1">
    <source>
        <dbReference type="SAM" id="Coils"/>
    </source>
</evidence>